<feature type="domain" description="Protein kinase" evidence="24">
    <location>
        <begin position="677"/>
        <end position="980"/>
    </location>
</feature>
<dbReference type="FunFam" id="1.10.510.10:FF:000358">
    <property type="entry name" value="Putative leucine-rich repeat receptor-like serine/threonine-protein kinase"/>
    <property type="match status" value="1"/>
</dbReference>
<keyword evidence="8" id="KW-0433">Leucine-rich repeat</keyword>
<keyword evidence="6" id="KW-0723">Serine/threonine-protein kinase</keyword>
<dbReference type="Pfam" id="PF13855">
    <property type="entry name" value="LRR_8"/>
    <property type="match status" value="2"/>
</dbReference>
<evidence type="ECO:0000256" key="22">
    <source>
        <dbReference type="PROSITE-ProRule" id="PRU10141"/>
    </source>
</evidence>
<dbReference type="Pfam" id="PF08263">
    <property type="entry name" value="LRRNT_2"/>
    <property type="match status" value="1"/>
</dbReference>
<evidence type="ECO:0000256" key="3">
    <source>
        <dbReference type="ARBA" id="ARBA00008684"/>
    </source>
</evidence>
<dbReference type="PROSITE" id="PS50011">
    <property type="entry name" value="PROTEIN_KINASE_DOM"/>
    <property type="match status" value="1"/>
</dbReference>
<evidence type="ECO:0000256" key="1">
    <source>
        <dbReference type="ARBA" id="ARBA00004162"/>
    </source>
</evidence>
<evidence type="ECO:0000256" key="16">
    <source>
        <dbReference type="ARBA" id="ARBA00022989"/>
    </source>
</evidence>
<comment type="catalytic activity">
    <reaction evidence="21">
        <text>L-seryl-[protein] + ATP = O-phospho-L-seryl-[protein] + ADP + H(+)</text>
        <dbReference type="Rhea" id="RHEA:17989"/>
        <dbReference type="Rhea" id="RHEA-COMP:9863"/>
        <dbReference type="Rhea" id="RHEA-COMP:11604"/>
        <dbReference type="ChEBI" id="CHEBI:15378"/>
        <dbReference type="ChEBI" id="CHEBI:29999"/>
        <dbReference type="ChEBI" id="CHEBI:30616"/>
        <dbReference type="ChEBI" id="CHEBI:83421"/>
        <dbReference type="ChEBI" id="CHEBI:456216"/>
        <dbReference type="EC" id="2.7.11.1"/>
    </reaction>
</comment>
<comment type="catalytic activity">
    <reaction evidence="20">
        <text>L-threonyl-[protein] + ATP = O-phospho-L-threonyl-[protein] + ADP + H(+)</text>
        <dbReference type="Rhea" id="RHEA:46608"/>
        <dbReference type="Rhea" id="RHEA-COMP:11060"/>
        <dbReference type="Rhea" id="RHEA-COMP:11605"/>
        <dbReference type="ChEBI" id="CHEBI:15378"/>
        <dbReference type="ChEBI" id="CHEBI:30013"/>
        <dbReference type="ChEBI" id="CHEBI:30616"/>
        <dbReference type="ChEBI" id="CHEBI:61977"/>
        <dbReference type="ChEBI" id="CHEBI:456216"/>
        <dbReference type="EC" id="2.7.11.1"/>
    </reaction>
</comment>
<evidence type="ECO:0000256" key="19">
    <source>
        <dbReference type="ARBA" id="ARBA00023180"/>
    </source>
</evidence>
<keyword evidence="14" id="KW-0418">Kinase</keyword>
<dbReference type="InterPro" id="IPR008271">
    <property type="entry name" value="Ser/Thr_kinase_AS"/>
</dbReference>
<evidence type="ECO:0000256" key="4">
    <source>
        <dbReference type="ARBA" id="ARBA00012513"/>
    </source>
</evidence>
<evidence type="ECO:0000256" key="18">
    <source>
        <dbReference type="ARBA" id="ARBA00023170"/>
    </source>
</evidence>
<dbReference type="Pfam" id="PF00069">
    <property type="entry name" value="Pkinase"/>
    <property type="match status" value="1"/>
</dbReference>
<name>A0AAD8NER0_TARER</name>
<comment type="similarity">
    <text evidence="3">Belongs to the protein kinase superfamily. Ser/Thr protein kinase family.</text>
</comment>
<sequence>MQAKTLPGMTFHNTIFFGMFFVFFVFFVFENLTFVLGKTGRQHSLQTDKDSLLEFKKSIKIDPNLVLSNWNETTDVCSFNGIRCRDGNRVKRIQIDGAGLVGLFSPVISNLTALQTIDLSDNRLYGTIPHEISSLQHLRNLLLDDNNLEGLIPESLSSLSNLTLLNLGSNKLHGEIPPSLFSNCTLLSNLDLSFNFLVGKIPSEIGNCPNLWNLNLYNNQFIGEIPFSLSNASMYNLDVEYNNLSGELPSKLVSKLTKLLNLHLSYNHMTSHDQNTNLDIFFTSLSNCSTLKELELAGMNLGGTLPDSIGKLGTNFSYLLLQENNIHGSIPPAIANLSNLIYLNLSTNKLNGTISPEISRLSRLDKLWLSNNLFTGEIPQEIGHFPHLGELELSNNQFTGKIPESIGNLIGLNSLSLNNNQLSGNIPSSLGQCTGLSSLDLSYNQLTRNIPPELLSAMSQNAIFLNLSHNHLQGSLPNELSNLKSIKEINLSYNNLTGTVFPKISSYIDLAVLDLSSNSFQGPLPESLSMLTGLVTFDVSNNSLSGNIPTGLSNIQTLKFLNLSYNNFQGPVPTGGIFSTITSLSFLGNPNLCGHIPGLPSCSHKKRYFRSPVFLILFYVGIVISVLIAATCCVILYRYLKRHVASNTHLNTKSEPELTQNFPRITYKELAEATSGFDDERLLGSGGYGRVYKGSLPDGTQIAVKVLQLQTGNSTKSFNRECQVLKRIRHRNLIRIITACSLPDFKAIVLPYMANGSLESCLYPDCSGSGLGLGLGFGSSDLDLIQRVSICSDVAEGMAYLHHHSPVKVIHCDLKPSNVLLNDDLTAMVSDFGIAKLVMTIGGGSENLGNFTADMLCGSIGYIAPEYGYGSSTSTKGDVYSFGILVLEMVTRKRPTDDMFTQGLSLHRWVKSHYHRHMEQVVDSTLVRITRDQLPDVKKMWEVAIGELLEMGILCTQDSPSNRPTMLDAADDLDRLKRYLNGDTTTTFASSLGISSSTISID</sequence>
<comment type="caution">
    <text evidence="25">The sequence shown here is derived from an EMBL/GenBank/DDBJ whole genome shotgun (WGS) entry which is preliminary data.</text>
</comment>
<organism evidence="25 26">
    <name type="scientific">Tagetes erecta</name>
    <name type="common">African marigold</name>
    <dbReference type="NCBI Taxonomy" id="13708"/>
    <lineage>
        <taxon>Eukaryota</taxon>
        <taxon>Viridiplantae</taxon>
        <taxon>Streptophyta</taxon>
        <taxon>Embryophyta</taxon>
        <taxon>Tracheophyta</taxon>
        <taxon>Spermatophyta</taxon>
        <taxon>Magnoliopsida</taxon>
        <taxon>eudicotyledons</taxon>
        <taxon>Gunneridae</taxon>
        <taxon>Pentapetalae</taxon>
        <taxon>asterids</taxon>
        <taxon>campanulids</taxon>
        <taxon>Asterales</taxon>
        <taxon>Asteraceae</taxon>
        <taxon>Asteroideae</taxon>
        <taxon>Heliantheae alliance</taxon>
        <taxon>Tageteae</taxon>
        <taxon>Tagetes</taxon>
    </lineage>
</organism>
<dbReference type="PROSITE" id="PS00108">
    <property type="entry name" value="PROTEIN_KINASE_ST"/>
    <property type="match status" value="1"/>
</dbReference>
<keyword evidence="5" id="KW-1003">Cell membrane</keyword>
<dbReference type="Gene3D" id="3.80.10.10">
    <property type="entry name" value="Ribonuclease Inhibitor"/>
    <property type="match status" value="3"/>
</dbReference>
<dbReference type="PANTHER" id="PTHR48053">
    <property type="entry name" value="LEUCINE RICH REPEAT FAMILY PROTEIN, EXPRESSED"/>
    <property type="match status" value="1"/>
</dbReference>
<keyword evidence="19" id="KW-0325">Glycoprotein</keyword>
<keyword evidence="17 23" id="KW-0472">Membrane</keyword>
<evidence type="ECO:0000256" key="5">
    <source>
        <dbReference type="ARBA" id="ARBA00022475"/>
    </source>
</evidence>
<dbReference type="SUPFAM" id="SSF52058">
    <property type="entry name" value="L domain-like"/>
    <property type="match status" value="2"/>
</dbReference>
<comment type="subcellular location">
    <subcellularLocation>
        <location evidence="1">Cell membrane</location>
        <topology evidence="1">Single-pass membrane protein</topology>
    </subcellularLocation>
    <subcellularLocation>
        <location evidence="2">Membrane</location>
        <topology evidence="2">Single-pass type I membrane protein</topology>
    </subcellularLocation>
</comment>
<dbReference type="AlphaFoldDB" id="A0AAD8NER0"/>
<dbReference type="PROSITE" id="PS00107">
    <property type="entry name" value="PROTEIN_KINASE_ATP"/>
    <property type="match status" value="1"/>
</dbReference>
<dbReference type="InterPro" id="IPR017441">
    <property type="entry name" value="Protein_kinase_ATP_BS"/>
</dbReference>
<dbReference type="Gene3D" id="1.10.510.10">
    <property type="entry name" value="Transferase(Phosphotransferase) domain 1"/>
    <property type="match status" value="1"/>
</dbReference>
<dbReference type="InterPro" id="IPR051716">
    <property type="entry name" value="Plant_RL_S/T_kinase"/>
</dbReference>
<dbReference type="GO" id="GO:0005886">
    <property type="term" value="C:plasma membrane"/>
    <property type="evidence" value="ECO:0007669"/>
    <property type="project" value="UniProtKB-SubCell"/>
</dbReference>
<dbReference type="Proteomes" id="UP001229421">
    <property type="component" value="Unassembled WGS sequence"/>
</dbReference>
<dbReference type="GO" id="GO:0051707">
    <property type="term" value="P:response to other organism"/>
    <property type="evidence" value="ECO:0007669"/>
    <property type="project" value="UniProtKB-ARBA"/>
</dbReference>
<evidence type="ECO:0000256" key="8">
    <source>
        <dbReference type="ARBA" id="ARBA00022614"/>
    </source>
</evidence>
<gene>
    <name evidence="25" type="ORF">QVD17_34912</name>
</gene>
<dbReference type="EMBL" id="JAUHHV010000009">
    <property type="protein sequence ID" value="KAK1413145.1"/>
    <property type="molecule type" value="Genomic_DNA"/>
</dbReference>
<keyword evidence="18" id="KW-0675">Receptor</keyword>
<feature type="transmembrane region" description="Helical" evidence="23">
    <location>
        <begin position="15"/>
        <end position="36"/>
    </location>
</feature>
<evidence type="ECO:0000256" key="21">
    <source>
        <dbReference type="ARBA" id="ARBA00048679"/>
    </source>
</evidence>
<dbReference type="FunFam" id="3.30.200.20:FF:000543">
    <property type="entry name" value="Putative leucine-rich repeat receptor-like serine/threonine-protein kinase"/>
    <property type="match status" value="1"/>
</dbReference>
<dbReference type="PANTHER" id="PTHR48053:SF151">
    <property type="entry name" value="OS02G0216000 PROTEIN"/>
    <property type="match status" value="1"/>
</dbReference>
<dbReference type="InterPro" id="IPR000719">
    <property type="entry name" value="Prot_kinase_dom"/>
</dbReference>
<dbReference type="Gene3D" id="3.30.200.20">
    <property type="entry name" value="Phosphorylase Kinase, domain 1"/>
    <property type="match status" value="1"/>
</dbReference>
<dbReference type="InterPro" id="IPR003591">
    <property type="entry name" value="Leu-rich_rpt_typical-subtyp"/>
</dbReference>
<evidence type="ECO:0000256" key="6">
    <source>
        <dbReference type="ARBA" id="ARBA00022527"/>
    </source>
</evidence>
<keyword evidence="9" id="KW-0808">Transferase</keyword>
<dbReference type="GO" id="GO:0005524">
    <property type="term" value="F:ATP binding"/>
    <property type="evidence" value="ECO:0007669"/>
    <property type="project" value="UniProtKB-UniRule"/>
</dbReference>
<accession>A0AAD8NER0</accession>
<dbReference type="InterPro" id="IPR001611">
    <property type="entry name" value="Leu-rich_rpt"/>
</dbReference>
<keyword evidence="26" id="KW-1185">Reference proteome</keyword>
<dbReference type="InterPro" id="IPR013210">
    <property type="entry name" value="LRR_N_plant-typ"/>
</dbReference>
<keyword evidence="12" id="KW-0677">Repeat</keyword>
<keyword evidence="7" id="KW-0597">Phosphoprotein</keyword>
<evidence type="ECO:0000256" key="12">
    <source>
        <dbReference type="ARBA" id="ARBA00022737"/>
    </source>
</evidence>
<dbReference type="CDD" id="cd14066">
    <property type="entry name" value="STKc_IRAK"/>
    <property type="match status" value="1"/>
</dbReference>
<proteinExistence type="inferred from homology"/>
<evidence type="ECO:0000256" key="23">
    <source>
        <dbReference type="SAM" id="Phobius"/>
    </source>
</evidence>
<evidence type="ECO:0000313" key="25">
    <source>
        <dbReference type="EMBL" id="KAK1413145.1"/>
    </source>
</evidence>
<feature type="binding site" evidence="22">
    <location>
        <position position="705"/>
    </location>
    <ligand>
        <name>ATP</name>
        <dbReference type="ChEBI" id="CHEBI:30616"/>
    </ligand>
</feature>
<dbReference type="SMART" id="SM00220">
    <property type="entry name" value="S_TKc"/>
    <property type="match status" value="1"/>
</dbReference>
<dbReference type="InterPro" id="IPR011009">
    <property type="entry name" value="Kinase-like_dom_sf"/>
</dbReference>
<evidence type="ECO:0000256" key="14">
    <source>
        <dbReference type="ARBA" id="ARBA00022777"/>
    </source>
</evidence>
<feature type="transmembrane region" description="Helical" evidence="23">
    <location>
        <begin position="613"/>
        <end position="640"/>
    </location>
</feature>
<dbReference type="EC" id="2.7.11.1" evidence="4"/>
<dbReference type="SMART" id="SM00365">
    <property type="entry name" value="LRR_SD22"/>
    <property type="match status" value="3"/>
</dbReference>
<keyword evidence="15 22" id="KW-0067">ATP-binding</keyword>
<protein>
    <recommendedName>
        <fullName evidence="4">non-specific serine/threonine protein kinase</fullName>
        <ecNumber evidence="4">2.7.11.1</ecNumber>
    </recommendedName>
</protein>
<evidence type="ECO:0000259" key="24">
    <source>
        <dbReference type="PROSITE" id="PS50011"/>
    </source>
</evidence>
<evidence type="ECO:0000256" key="7">
    <source>
        <dbReference type="ARBA" id="ARBA00022553"/>
    </source>
</evidence>
<dbReference type="InterPro" id="IPR032675">
    <property type="entry name" value="LRR_dom_sf"/>
</dbReference>
<keyword evidence="16 23" id="KW-1133">Transmembrane helix</keyword>
<evidence type="ECO:0000256" key="2">
    <source>
        <dbReference type="ARBA" id="ARBA00004479"/>
    </source>
</evidence>
<reference evidence="25" key="1">
    <citation type="journal article" date="2023" name="bioRxiv">
        <title>Improved chromosome-level genome assembly for marigold (Tagetes erecta).</title>
        <authorList>
            <person name="Jiang F."/>
            <person name="Yuan L."/>
            <person name="Wang S."/>
            <person name="Wang H."/>
            <person name="Xu D."/>
            <person name="Wang A."/>
            <person name="Fan W."/>
        </authorList>
    </citation>
    <scope>NUCLEOTIDE SEQUENCE</scope>
    <source>
        <strain evidence="25">WSJ</strain>
        <tissue evidence="25">Leaf</tissue>
    </source>
</reference>
<keyword evidence="13 22" id="KW-0547">Nucleotide-binding</keyword>
<evidence type="ECO:0000256" key="20">
    <source>
        <dbReference type="ARBA" id="ARBA00047899"/>
    </source>
</evidence>
<dbReference type="SMART" id="SM00369">
    <property type="entry name" value="LRR_TYP"/>
    <property type="match status" value="8"/>
</dbReference>
<keyword evidence="11" id="KW-0732">Signal</keyword>
<dbReference type="FunFam" id="3.80.10.10:FF:000095">
    <property type="entry name" value="LRR receptor-like serine/threonine-protein kinase GSO1"/>
    <property type="match status" value="3"/>
</dbReference>
<dbReference type="Pfam" id="PF00560">
    <property type="entry name" value="LRR_1"/>
    <property type="match status" value="8"/>
</dbReference>
<evidence type="ECO:0000313" key="26">
    <source>
        <dbReference type="Proteomes" id="UP001229421"/>
    </source>
</evidence>
<evidence type="ECO:0000256" key="10">
    <source>
        <dbReference type="ARBA" id="ARBA00022692"/>
    </source>
</evidence>
<evidence type="ECO:0000256" key="15">
    <source>
        <dbReference type="ARBA" id="ARBA00022840"/>
    </source>
</evidence>
<dbReference type="SUPFAM" id="SSF56112">
    <property type="entry name" value="Protein kinase-like (PK-like)"/>
    <property type="match status" value="1"/>
</dbReference>
<evidence type="ECO:0000256" key="9">
    <source>
        <dbReference type="ARBA" id="ARBA00022679"/>
    </source>
</evidence>
<dbReference type="GO" id="GO:0004674">
    <property type="term" value="F:protein serine/threonine kinase activity"/>
    <property type="evidence" value="ECO:0007669"/>
    <property type="project" value="UniProtKB-KW"/>
</dbReference>
<dbReference type="GO" id="GO:0006952">
    <property type="term" value="P:defense response"/>
    <property type="evidence" value="ECO:0007669"/>
    <property type="project" value="UniProtKB-ARBA"/>
</dbReference>
<evidence type="ECO:0000256" key="11">
    <source>
        <dbReference type="ARBA" id="ARBA00022729"/>
    </source>
</evidence>
<evidence type="ECO:0000256" key="13">
    <source>
        <dbReference type="ARBA" id="ARBA00022741"/>
    </source>
</evidence>
<evidence type="ECO:0000256" key="17">
    <source>
        <dbReference type="ARBA" id="ARBA00023136"/>
    </source>
</evidence>
<keyword evidence="10 23" id="KW-0812">Transmembrane</keyword>